<dbReference type="EMBL" id="AWOR01000001">
    <property type="protein sequence ID" value="KGH32155.1"/>
    <property type="molecule type" value="Genomic_DNA"/>
</dbReference>
<dbReference type="HAMAP" id="MF_01844">
    <property type="entry name" value="NhaA"/>
    <property type="match status" value="1"/>
</dbReference>
<feature type="transmembrane region" description="Helical" evidence="6">
    <location>
        <begin position="168"/>
        <end position="187"/>
    </location>
</feature>
<feature type="transmembrane region" description="Helical" evidence="6">
    <location>
        <begin position="471"/>
        <end position="494"/>
    </location>
</feature>
<feature type="transmembrane region" description="Helical" evidence="6">
    <location>
        <begin position="251"/>
        <end position="267"/>
    </location>
</feature>
<keyword evidence="2 6" id="KW-1003">Cell membrane</keyword>
<feature type="transmembrane region" description="Helical" evidence="6">
    <location>
        <begin position="221"/>
        <end position="245"/>
    </location>
</feature>
<evidence type="ECO:0000256" key="4">
    <source>
        <dbReference type="ARBA" id="ARBA00022989"/>
    </source>
</evidence>
<comment type="catalytic activity">
    <reaction evidence="6">
        <text>Na(+)(in) + 2 H(+)(out) = Na(+)(out) + 2 H(+)(in)</text>
        <dbReference type="Rhea" id="RHEA:29251"/>
        <dbReference type="ChEBI" id="CHEBI:15378"/>
        <dbReference type="ChEBI" id="CHEBI:29101"/>
    </reaction>
</comment>
<evidence type="ECO:0000256" key="2">
    <source>
        <dbReference type="ARBA" id="ARBA00022475"/>
    </source>
</evidence>
<comment type="subcellular location">
    <subcellularLocation>
        <location evidence="1">Cell inner membrane</location>
        <topology evidence="1">Multi-pass membrane protein</topology>
    </subcellularLocation>
    <subcellularLocation>
        <location evidence="6">Cell membrane</location>
        <topology evidence="6">Multi-pass membrane protein</topology>
    </subcellularLocation>
</comment>
<evidence type="ECO:0000313" key="8">
    <source>
        <dbReference type="Proteomes" id="UP000029553"/>
    </source>
</evidence>
<evidence type="ECO:0000256" key="5">
    <source>
        <dbReference type="ARBA" id="ARBA00023136"/>
    </source>
</evidence>
<dbReference type="GO" id="GO:0006885">
    <property type="term" value="P:regulation of pH"/>
    <property type="evidence" value="ECO:0007669"/>
    <property type="project" value="UniProtKB-UniRule"/>
</dbReference>
<dbReference type="GO" id="GO:0015385">
    <property type="term" value="F:sodium:proton antiporter activity"/>
    <property type="evidence" value="ECO:0007669"/>
    <property type="project" value="UniProtKB-UniRule"/>
</dbReference>
<keyword evidence="4 6" id="KW-1133">Transmembrane helix</keyword>
<reference evidence="7 8" key="1">
    <citation type="submission" date="2013-09" db="EMBL/GenBank/DDBJ databases">
        <title>High correlation between genotypes and phenotypes of environmental bacteria Comamonas testosteroni strains.</title>
        <authorList>
            <person name="Liu L."/>
            <person name="Zhu W."/>
            <person name="Xia X."/>
            <person name="Xu B."/>
            <person name="Luo M."/>
            <person name="Wang G."/>
        </authorList>
    </citation>
    <scope>NUCLEOTIDE SEQUENCE [LARGE SCALE GENOMIC DNA]</scope>
    <source>
        <strain evidence="7 8">JL40</strain>
    </source>
</reference>
<comment type="caution">
    <text evidence="7">The sequence shown here is derived from an EMBL/GenBank/DDBJ whole genome shotgun (WGS) entry which is preliminary data.</text>
</comment>
<keyword evidence="6" id="KW-0739">Sodium transport</keyword>
<dbReference type="AlphaFoldDB" id="A0A096H3Z3"/>
<feature type="transmembrane region" description="Helical" evidence="6">
    <location>
        <begin position="364"/>
        <end position="383"/>
    </location>
</feature>
<feature type="transmembrane region" description="Helical" evidence="6">
    <location>
        <begin position="295"/>
        <end position="311"/>
    </location>
</feature>
<evidence type="ECO:0000313" key="7">
    <source>
        <dbReference type="EMBL" id="KGH32155.1"/>
    </source>
</evidence>
<dbReference type="GO" id="GO:0005886">
    <property type="term" value="C:plasma membrane"/>
    <property type="evidence" value="ECO:0007669"/>
    <property type="project" value="UniProtKB-SubCell"/>
</dbReference>
<evidence type="ECO:0000256" key="3">
    <source>
        <dbReference type="ARBA" id="ARBA00022692"/>
    </source>
</evidence>
<keyword evidence="6" id="KW-0406">Ion transport</keyword>
<dbReference type="PANTHER" id="PTHR30341">
    <property type="entry name" value="SODIUM ION/PROTON ANTIPORTER NHAA-RELATED"/>
    <property type="match status" value="1"/>
</dbReference>
<dbReference type="Proteomes" id="UP000029553">
    <property type="component" value="Unassembled WGS sequence"/>
</dbReference>
<organism evidence="7 8">
    <name type="scientific">Comamonas testosteroni</name>
    <name type="common">Pseudomonas testosteroni</name>
    <dbReference type="NCBI Taxonomy" id="285"/>
    <lineage>
        <taxon>Bacteria</taxon>
        <taxon>Pseudomonadati</taxon>
        <taxon>Pseudomonadota</taxon>
        <taxon>Betaproteobacteria</taxon>
        <taxon>Burkholderiales</taxon>
        <taxon>Comamonadaceae</taxon>
        <taxon>Comamonas</taxon>
    </lineage>
</organism>
<gene>
    <name evidence="6" type="primary">nhaA</name>
    <name evidence="7" type="ORF">P353_02575</name>
</gene>
<protein>
    <recommendedName>
        <fullName evidence="6">Na(+)/H(+) antiporter NhaA</fullName>
    </recommendedName>
    <alternativeName>
        <fullName evidence="6">Sodium/proton antiporter NhaA</fullName>
    </alternativeName>
</protein>
<feature type="transmembrane region" description="Helical" evidence="6">
    <location>
        <begin position="272"/>
        <end position="289"/>
    </location>
</feature>
<dbReference type="Pfam" id="PF06965">
    <property type="entry name" value="Na_H_antiport_1"/>
    <property type="match status" value="1"/>
</dbReference>
<dbReference type="InterPro" id="IPR004670">
    <property type="entry name" value="NhaA"/>
</dbReference>
<accession>A0A096H3Z3</accession>
<feature type="transmembrane region" description="Helical" evidence="6">
    <location>
        <begin position="438"/>
        <end position="465"/>
    </location>
</feature>
<dbReference type="PANTHER" id="PTHR30341:SF0">
    <property type="entry name" value="NA(+)_H(+) ANTIPORTER NHAA"/>
    <property type="match status" value="1"/>
</dbReference>
<dbReference type="NCBIfam" id="TIGR00773">
    <property type="entry name" value="NhaA"/>
    <property type="match status" value="1"/>
</dbReference>
<comment type="function">
    <text evidence="6">Na(+)/H(+) antiporter that extrudes sodium in exchange for external protons.</text>
</comment>
<keyword evidence="3 6" id="KW-0812">Transmembrane</keyword>
<feature type="transmembrane region" description="Helical" evidence="6">
    <location>
        <begin position="84"/>
        <end position="109"/>
    </location>
</feature>
<evidence type="ECO:0000256" key="6">
    <source>
        <dbReference type="HAMAP-Rule" id="MF_01844"/>
    </source>
</evidence>
<keyword evidence="6" id="KW-0915">Sodium</keyword>
<dbReference type="InterPro" id="IPR023171">
    <property type="entry name" value="Na/H_antiporter_dom_sf"/>
</dbReference>
<feature type="transmembrane region" description="Helical" evidence="6">
    <location>
        <begin position="403"/>
        <end position="426"/>
    </location>
</feature>
<name>A0A096H3Z3_COMTE</name>
<evidence type="ECO:0000256" key="1">
    <source>
        <dbReference type="ARBA" id="ARBA00004429"/>
    </source>
</evidence>
<dbReference type="Gene3D" id="1.20.1530.10">
    <property type="entry name" value="Na+/H+ antiporter like domain"/>
    <property type="match status" value="1"/>
</dbReference>
<feature type="transmembrane region" description="Helical" evidence="6">
    <location>
        <begin position="129"/>
        <end position="147"/>
    </location>
</feature>
<proteinExistence type="inferred from homology"/>
<keyword evidence="6" id="KW-0050">Antiport</keyword>
<keyword evidence="6" id="KW-0813">Transport</keyword>
<comment type="similarity">
    <text evidence="6">Belongs to the NhaA Na(+)/H(+) (TC 2.A.33) antiporter family.</text>
</comment>
<feature type="transmembrane region" description="Helical" evidence="6">
    <location>
        <begin position="193"/>
        <end position="214"/>
    </location>
</feature>
<keyword evidence="5 6" id="KW-0472">Membrane</keyword>
<sequence length="500" mass="52639">MFMRRSGRQRASRLAVQTAPAGIASGAARLQRTTSDTYQLMDPQTLVQAPAPFASQHSPRVPALQSATERVQAQISHLLHIESFAGMVLMLAAAAALIWANSAAAPSYFALWHAPVALTLGPWSFSTDLHFIVNDVLMTVFFLVVGMEIRRELHNGALASLRQASLPLIAAIGGVAVPALIYVALAGNDRTLLNGWAIPTATDIAFAVGVLALLGRNIPGALRIFLLALAIIDDIVAVLIIAFFYSGGLQAMGFVVAAAGVLLVLLFNRMGIAAAPLYVLPGAILWFGLLKTGAHPTLAGVVLGLMTPVFVRPTPMPLLITAQTAMRKAGEQMLSGRPDPQHLLQELRTAQLAQRDLLPPALRLPMILHPWVAFCIMPIFALANAGVQFSDIDLSAAAPQTTAMAVLVALVLGKPLGVFICTWLAVKSGLCSLPEGLNWHGVLLVGLLAGIGFTMSIFVGGLAFADATLLGAAKLGILAGSAMAALLGLGYGFAMRKRLQ</sequence>